<dbReference type="EMBL" id="LAZR01001883">
    <property type="protein sequence ID" value="KKN37601.1"/>
    <property type="molecule type" value="Genomic_DNA"/>
</dbReference>
<comment type="caution">
    <text evidence="1">The sequence shown here is derived from an EMBL/GenBank/DDBJ whole genome shotgun (WGS) entry which is preliminary data.</text>
</comment>
<sequence>MKVISRNAYALVRKLKELGITIHGQEFHIVRHHGQPMMNKAAGECAPCWELRVDPVVNYITRKIVVNGTNPTFDMPNGVRFQAEVFSHMPLTHILKTPVDKWDVDIDEYKRLYVGTTTEPESWK</sequence>
<organism evidence="1">
    <name type="scientific">marine sediment metagenome</name>
    <dbReference type="NCBI Taxonomy" id="412755"/>
    <lineage>
        <taxon>unclassified sequences</taxon>
        <taxon>metagenomes</taxon>
        <taxon>ecological metagenomes</taxon>
    </lineage>
</organism>
<proteinExistence type="predicted"/>
<accession>A0A0F9SKX0</accession>
<dbReference type="AlphaFoldDB" id="A0A0F9SKX0"/>
<gene>
    <name evidence="1" type="ORF">LCGC14_0761700</name>
</gene>
<evidence type="ECO:0000313" key="1">
    <source>
        <dbReference type="EMBL" id="KKN37601.1"/>
    </source>
</evidence>
<name>A0A0F9SKX0_9ZZZZ</name>
<protein>
    <submittedName>
        <fullName evidence="1">Uncharacterized protein</fullName>
    </submittedName>
</protein>
<reference evidence="1" key="1">
    <citation type="journal article" date="2015" name="Nature">
        <title>Complex archaea that bridge the gap between prokaryotes and eukaryotes.</title>
        <authorList>
            <person name="Spang A."/>
            <person name="Saw J.H."/>
            <person name="Jorgensen S.L."/>
            <person name="Zaremba-Niedzwiedzka K."/>
            <person name="Martijn J."/>
            <person name="Lind A.E."/>
            <person name="van Eijk R."/>
            <person name="Schleper C."/>
            <person name="Guy L."/>
            <person name="Ettema T.J."/>
        </authorList>
    </citation>
    <scope>NUCLEOTIDE SEQUENCE</scope>
</reference>